<proteinExistence type="inferred from homology"/>
<feature type="transmembrane region" description="Helical" evidence="18">
    <location>
        <begin position="111"/>
        <end position="129"/>
    </location>
</feature>
<dbReference type="InterPro" id="IPR023395">
    <property type="entry name" value="MCP_dom_sf"/>
</dbReference>
<comment type="similarity">
    <text evidence="2 17">Belongs to the mitochondrial carrier (TC 2.A.29) family.</text>
</comment>
<keyword evidence="8" id="KW-0445">Lipid transport</keyword>
<sequence length="297" mass="32360">MATKSEQTKSVPNYVKFIMGGSAGMGATLFVQPLDLVKNRMQLSGEGGSARAYKNSFDAITSIIRSEGITGIYTGLSAGLLRQATYTTARMGIFQSLLDHFNQKNSNQIGFFAKAAIGIFSGGVAAYIGTPAEVALIRMTADGKLPPEQKRGYKNVFNALFRIVKEESVFTLWKGATPTVARAMVVNGAQLASYSQAKELLVSTSYFKEGILMHFCASMISGLVTTIASMPVDIVKTRVQKSSGSTNAMKIFMGVIREEGVFSLWKGFTPYYARLGPHTVLTFIFLEQMNILYKRLA</sequence>
<comment type="catalytic activity">
    <reaction evidence="15">
        <text>succinate(in) + 2-oxoglutarate(out) = succinate(out) + 2-oxoglutarate(in)</text>
        <dbReference type="Rhea" id="RHEA:71595"/>
        <dbReference type="ChEBI" id="CHEBI:16810"/>
        <dbReference type="ChEBI" id="CHEBI:30031"/>
    </reaction>
</comment>
<keyword evidence="9 16" id="KW-0472">Membrane</keyword>
<evidence type="ECO:0000256" key="7">
    <source>
        <dbReference type="ARBA" id="ARBA00022989"/>
    </source>
</evidence>
<comment type="caution">
    <text evidence="19">The sequence shown here is derived from an EMBL/GenBank/DDBJ whole genome shotgun (WGS) entry which is preliminary data.</text>
</comment>
<comment type="catalytic activity">
    <reaction evidence="12">
        <text>oxaloacetate(in) + 2-oxoglutarate(out) = oxaloacetate(out) + 2-oxoglutarate(in)</text>
        <dbReference type="Rhea" id="RHEA:71603"/>
        <dbReference type="ChEBI" id="CHEBI:16452"/>
        <dbReference type="ChEBI" id="CHEBI:16810"/>
    </reaction>
</comment>
<dbReference type="STRING" id="10195.A0A3M7SG43"/>
<feature type="transmembrane region" description="Helical" evidence="18">
    <location>
        <begin position="211"/>
        <end position="232"/>
    </location>
</feature>
<evidence type="ECO:0000256" key="13">
    <source>
        <dbReference type="ARBA" id="ARBA00050291"/>
    </source>
</evidence>
<evidence type="ECO:0000313" key="20">
    <source>
        <dbReference type="Proteomes" id="UP000276133"/>
    </source>
</evidence>
<evidence type="ECO:0000256" key="11">
    <source>
        <dbReference type="ARBA" id="ARBA00040264"/>
    </source>
</evidence>
<gene>
    <name evidence="19" type="ORF">BpHYR1_014514</name>
</gene>
<comment type="catalytic activity">
    <reaction evidence="13">
        <text>maleate(in) + 2-oxoglutarate(out) = maleate(out) + 2-oxoglutarate(in)</text>
        <dbReference type="Rhea" id="RHEA:71599"/>
        <dbReference type="ChEBI" id="CHEBI:16810"/>
        <dbReference type="ChEBI" id="CHEBI:30780"/>
    </reaction>
</comment>
<evidence type="ECO:0000256" key="2">
    <source>
        <dbReference type="ARBA" id="ARBA00006375"/>
    </source>
</evidence>
<dbReference type="PROSITE" id="PS50920">
    <property type="entry name" value="SOLCAR"/>
    <property type="match status" value="3"/>
</dbReference>
<evidence type="ECO:0000256" key="8">
    <source>
        <dbReference type="ARBA" id="ARBA00023055"/>
    </source>
</evidence>
<evidence type="ECO:0000256" key="15">
    <source>
        <dbReference type="ARBA" id="ARBA00052710"/>
    </source>
</evidence>
<dbReference type="Proteomes" id="UP000276133">
    <property type="component" value="Unassembled WGS sequence"/>
</dbReference>
<evidence type="ECO:0000256" key="17">
    <source>
        <dbReference type="RuleBase" id="RU000488"/>
    </source>
</evidence>
<organism evidence="19 20">
    <name type="scientific">Brachionus plicatilis</name>
    <name type="common">Marine rotifer</name>
    <name type="synonym">Brachionus muelleri</name>
    <dbReference type="NCBI Taxonomy" id="10195"/>
    <lineage>
        <taxon>Eukaryota</taxon>
        <taxon>Metazoa</taxon>
        <taxon>Spiralia</taxon>
        <taxon>Gnathifera</taxon>
        <taxon>Rotifera</taxon>
        <taxon>Eurotatoria</taxon>
        <taxon>Monogononta</taxon>
        <taxon>Pseudotrocha</taxon>
        <taxon>Ploima</taxon>
        <taxon>Brachionidae</taxon>
        <taxon>Brachionus</taxon>
    </lineage>
</organism>
<evidence type="ECO:0000256" key="6">
    <source>
        <dbReference type="ARBA" id="ARBA00022737"/>
    </source>
</evidence>
<dbReference type="GO" id="GO:0015297">
    <property type="term" value="F:antiporter activity"/>
    <property type="evidence" value="ECO:0007669"/>
    <property type="project" value="UniProtKB-KW"/>
</dbReference>
<evidence type="ECO:0000256" key="12">
    <source>
        <dbReference type="ARBA" id="ARBA00050120"/>
    </source>
</evidence>
<evidence type="ECO:0000256" key="5">
    <source>
        <dbReference type="ARBA" id="ARBA00022692"/>
    </source>
</evidence>
<comment type="subcellular location">
    <subcellularLocation>
        <location evidence="1">Membrane</location>
        <topology evidence="1">Multi-pass membrane protein</topology>
    </subcellularLocation>
</comment>
<keyword evidence="6" id="KW-0677">Repeat</keyword>
<evidence type="ECO:0000313" key="19">
    <source>
        <dbReference type="EMBL" id="RNA34706.1"/>
    </source>
</evidence>
<dbReference type="SUPFAM" id="SSF103506">
    <property type="entry name" value="Mitochondrial carrier"/>
    <property type="match status" value="1"/>
</dbReference>
<feature type="repeat" description="Solcar" evidence="16">
    <location>
        <begin position="15"/>
        <end position="100"/>
    </location>
</feature>
<dbReference type="Pfam" id="PF00153">
    <property type="entry name" value="Mito_carr"/>
    <property type="match status" value="3"/>
</dbReference>
<dbReference type="FunFam" id="1.50.40.10:FF:000013">
    <property type="entry name" value="Mitochondrial 2-oxoglutarate/malate carrier protein-like protein"/>
    <property type="match status" value="1"/>
</dbReference>
<evidence type="ECO:0000256" key="3">
    <source>
        <dbReference type="ARBA" id="ARBA00022448"/>
    </source>
</evidence>
<comment type="catalytic activity">
    <reaction evidence="14">
        <text>malonate(in) + 2-oxoglutarate(out) = malonate(out) + 2-oxoglutarate(in)</text>
        <dbReference type="Rhea" id="RHEA:71591"/>
        <dbReference type="ChEBI" id="CHEBI:15792"/>
        <dbReference type="ChEBI" id="CHEBI:16810"/>
    </reaction>
</comment>
<dbReference type="InterPro" id="IPR050391">
    <property type="entry name" value="Mito_Metabolite_Transporter"/>
</dbReference>
<evidence type="ECO:0000256" key="9">
    <source>
        <dbReference type="ARBA" id="ARBA00023136"/>
    </source>
</evidence>
<keyword evidence="7 18" id="KW-1133">Transmembrane helix</keyword>
<accession>A0A3M7SG43</accession>
<dbReference type="GO" id="GO:0006869">
    <property type="term" value="P:lipid transport"/>
    <property type="evidence" value="ECO:0007669"/>
    <property type="project" value="UniProtKB-KW"/>
</dbReference>
<keyword evidence="20" id="KW-1185">Reference proteome</keyword>
<feature type="transmembrane region" description="Helical" evidence="18">
    <location>
        <begin position="14"/>
        <end position="31"/>
    </location>
</feature>
<evidence type="ECO:0000256" key="4">
    <source>
        <dbReference type="ARBA" id="ARBA00022449"/>
    </source>
</evidence>
<feature type="repeat" description="Solcar" evidence="16">
    <location>
        <begin position="209"/>
        <end position="292"/>
    </location>
</feature>
<dbReference type="PANTHER" id="PTHR45618">
    <property type="entry name" value="MITOCHONDRIAL DICARBOXYLATE CARRIER-RELATED"/>
    <property type="match status" value="1"/>
</dbReference>
<dbReference type="GO" id="GO:0016020">
    <property type="term" value="C:membrane"/>
    <property type="evidence" value="ECO:0007669"/>
    <property type="project" value="UniProtKB-SubCell"/>
</dbReference>
<comment type="catalytic activity">
    <reaction evidence="10">
        <text>(S)-malate(in) + 2-oxoglutarate(out) = (S)-malate(out) + 2-oxoglutarate(in)</text>
        <dbReference type="Rhea" id="RHEA:71587"/>
        <dbReference type="ChEBI" id="CHEBI:15589"/>
        <dbReference type="ChEBI" id="CHEBI:16810"/>
    </reaction>
</comment>
<dbReference type="Gene3D" id="1.50.40.10">
    <property type="entry name" value="Mitochondrial carrier domain"/>
    <property type="match status" value="1"/>
</dbReference>
<evidence type="ECO:0000256" key="18">
    <source>
        <dbReference type="SAM" id="Phobius"/>
    </source>
</evidence>
<dbReference type="AlphaFoldDB" id="A0A3M7SG43"/>
<evidence type="ECO:0000256" key="10">
    <source>
        <dbReference type="ARBA" id="ARBA00036491"/>
    </source>
</evidence>
<keyword evidence="5 16" id="KW-0812">Transmembrane</keyword>
<evidence type="ECO:0000256" key="14">
    <source>
        <dbReference type="ARBA" id="ARBA00052538"/>
    </source>
</evidence>
<feature type="repeat" description="Solcar" evidence="16">
    <location>
        <begin position="109"/>
        <end position="200"/>
    </location>
</feature>
<name>A0A3M7SG43_BRAPC</name>
<keyword evidence="4" id="KW-0050">Antiport</keyword>
<reference evidence="19 20" key="1">
    <citation type="journal article" date="2018" name="Sci. Rep.">
        <title>Genomic signatures of local adaptation to the degree of environmental predictability in rotifers.</title>
        <authorList>
            <person name="Franch-Gras L."/>
            <person name="Hahn C."/>
            <person name="Garcia-Roger E.M."/>
            <person name="Carmona M.J."/>
            <person name="Serra M."/>
            <person name="Gomez A."/>
        </authorList>
    </citation>
    <scope>NUCLEOTIDE SEQUENCE [LARGE SCALE GENOMIC DNA]</scope>
    <source>
        <strain evidence="19">HYR1</strain>
    </source>
</reference>
<evidence type="ECO:0000256" key="1">
    <source>
        <dbReference type="ARBA" id="ARBA00004141"/>
    </source>
</evidence>
<dbReference type="InterPro" id="IPR018108">
    <property type="entry name" value="MCP_transmembrane"/>
</dbReference>
<dbReference type="OrthoDB" id="448427at2759"/>
<evidence type="ECO:0000256" key="16">
    <source>
        <dbReference type="PROSITE-ProRule" id="PRU00282"/>
    </source>
</evidence>
<protein>
    <recommendedName>
        <fullName evidence="11">Mitochondrial 2-oxoglutarate/malate carrier protein</fullName>
    </recommendedName>
</protein>
<keyword evidence="3 17" id="KW-0813">Transport</keyword>
<dbReference type="EMBL" id="REGN01001429">
    <property type="protein sequence ID" value="RNA34706.1"/>
    <property type="molecule type" value="Genomic_DNA"/>
</dbReference>